<dbReference type="SUPFAM" id="SSF47095">
    <property type="entry name" value="HMG-box"/>
    <property type="match status" value="1"/>
</dbReference>
<dbReference type="GO" id="GO:0000978">
    <property type="term" value="F:RNA polymerase II cis-regulatory region sequence-specific DNA binding"/>
    <property type="evidence" value="ECO:0007669"/>
    <property type="project" value="TreeGrafter"/>
</dbReference>
<dbReference type="SMART" id="SM00398">
    <property type="entry name" value="HMG"/>
    <property type="match status" value="1"/>
</dbReference>
<dbReference type="GO" id="GO:0005634">
    <property type="term" value="C:nucleus"/>
    <property type="evidence" value="ECO:0007669"/>
    <property type="project" value="UniProtKB-UniRule"/>
</dbReference>
<accession>A0A0D7A372</accession>
<feature type="domain" description="HMG box" evidence="5">
    <location>
        <begin position="231"/>
        <end position="296"/>
    </location>
</feature>
<dbReference type="OrthoDB" id="6247875at2759"/>
<feature type="compositionally biased region" description="Basic and acidic residues" evidence="4">
    <location>
        <begin position="767"/>
        <end position="788"/>
    </location>
</feature>
<feature type="compositionally biased region" description="Basic and acidic residues" evidence="4">
    <location>
        <begin position="838"/>
        <end position="864"/>
    </location>
</feature>
<sequence>MCRMDRGGRAVMATSSFRASRGRQRIIEREFSYRLGQRFRGSQEPAQALLSPEMILYERTARRPIDAYLLSENQKKHPAPRLGFSQLSGSLMPSDPERDVLPWSTDTEDDEGDDMPPLVDNPIHLPSTMFIADDLGTSVATPSIIVTVDDSSAAPPPGESPLTLTFLSDMTPFDPASGQPPPLVRPYEGPVFSTASQSFVELRNVTEPLFPQDAFQGSSVVPHSQRTSEHIPRAPNAFILFRSAFIRTHRVTGKNNELSKLIGKYWKALPHDEREKWEQKAREAEIEHKKRYPDWRFRPQQIKFNTGRSRKKKIKESHAGDVDWGEPGTSKTSKAGAKRGRPRKSYIDQDDEPESSKAGAKRIRHAAPPLRQANPEDQDRATNSGTDSTSAHATAADEESPPDILSPRPGPVARGRRVQARAMDGSGPRTTKDGQPRSNNQPIMNKTLTSNTKVTNAPSGSAADNPSDDAGIDSEGGPHVSRSPVANEFYNVQYAASHVSDPSPTDATVASSPVAPQHSRSSSAPASTAQSPQSSLSGLTPPGSTPNLPGLSRPLSSTTPHDSPISSSPNFPPASSPLPPSPSDVTSPQSVADTPTYIERVAAEGYGPAYDPTLDTATSAFSTYPPGYDGYAYPALSYQHASRNLAYQGGATYETNFSSQPAFAESPPFETTSRSDHRSYGESGPLYGVQDSLRRLPHERYAPYDYSSPSTSHGRYDPSYPRHSSYDRYPSRDRYAYDRPAYRDLGSYDRQSSHDRQTTYGLSTLYDRSESYSRPLSQDDRTSLDRRSRPLSQYDHSYGTSEYSRRTFAETRAWSDEEGQPAATGSSSSGSGLSRSGSDARDFRNTARESRELSDGRRIGDRYGRISSFSALDGWDGRPVAKAPPSRDAAYDEASGHRAEDPTSAAPDD</sequence>
<dbReference type="Gene3D" id="1.10.30.10">
    <property type="entry name" value="High mobility group box domain"/>
    <property type="match status" value="1"/>
</dbReference>
<feature type="region of interest" description="Disordered" evidence="4">
    <location>
        <begin position="497"/>
        <end position="596"/>
    </location>
</feature>
<feature type="compositionally biased region" description="Basic and acidic residues" evidence="4">
    <location>
        <begin position="724"/>
        <end position="742"/>
    </location>
</feature>
<organism evidence="6 7">
    <name type="scientific">Fistulina hepatica ATCC 64428</name>
    <dbReference type="NCBI Taxonomy" id="1128425"/>
    <lineage>
        <taxon>Eukaryota</taxon>
        <taxon>Fungi</taxon>
        <taxon>Dikarya</taxon>
        <taxon>Basidiomycota</taxon>
        <taxon>Agaricomycotina</taxon>
        <taxon>Agaricomycetes</taxon>
        <taxon>Agaricomycetidae</taxon>
        <taxon>Agaricales</taxon>
        <taxon>Fistulinaceae</taxon>
        <taxon>Fistulina</taxon>
    </lineage>
</organism>
<feature type="compositionally biased region" description="Pro residues" evidence="4">
    <location>
        <begin position="570"/>
        <end position="582"/>
    </location>
</feature>
<dbReference type="Pfam" id="PF00505">
    <property type="entry name" value="HMG_box"/>
    <property type="match status" value="1"/>
</dbReference>
<evidence type="ECO:0000256" key="2">
    <source>
        <dbReference type="ARBA" id="ARBA00023242"/>
    </source>
</evidence>
<evidence type="ECO:0000313" key="6">
    <source>
        <dbReference type="EMBL" id="KIY44804.1"/>
    </source>
</evidence>
<evidence type="ECO:0000256" key="1">
    <source>
        <dbReference type="ARBA" id="ARBA00023125"/>
    </source>
</evidence>
<proteinExistence type="predicted"/>
<feature type="compositionally biased region" description="Low complexity" evidence="4">
    <location>
        <begin position="515"/>
        <end position="537"/>
    </location>
</feature>
<feature type="region of interest" description="Disordered" evidence="4">
    <location>
        <begin position="702"/>
        <end position="909"/>
    </location>
</feature>
<dbReference type="InterPro" id="IPR009071">
    <property type="entry name" value="HMG_box_dom"/>
</dbReference>
<dbReference type="CDD" id="cd01389">
    <property type="entry name" value="HMG-box_ROX1-like"/>
    <property type="match status" value="1"/>
</dbReference>
<name>A0A0D7A372_9AGAR</name>
<protein>
    <recommendedName>
        <fullName evidence="5">HMG box domain-containing protein</fullName>
    </recommendedName>
</protein>
<dbReference type="GO" id="GO:0000981">
    <property type="term" value="F:DNA-binding transcription factor activity, RNA polymerase II-specific"/>
    <property type="evidence" value="ECO:0007669"/>
    <property type="project" value="TreeGrafter"/>
</dbReference>
<feature type="compositionally biased region" description="Polar residues" evidence="4">
    <location>
        <begin position="500"/>
        <end position="511"/>
    </location>
</feature>
<dbReference type="AlphaFoldDB" id="A0A0D7A372"/>
<evidence type="ECO:0000313" key="7">
    <source>
        <dbReference type="Proteomes" id="UP000054144"/>
    </source>
</evidence>
<evidence type="ECO:0000256" key="4">
    <source>
        <dbReference type="SAM" id="MobiDB-lite"/>
    </source>
</evidence>
<dbReference type="Proteomes" id="UP000054144">
    <property type="component" value="Unassembled WGS sequence"/>
</dbReference>
<feature type="compositionally biased region" description="Polar residues" evidence="4">
    <location>
        <begin position="436"/>
        <end position="464"/>
    </location>
</feature>
<feature type="DNA-binding region" description="HMG box" evidence="3">
    <location>
        <begin position="231"/>
        <end position="296"/>
    </location>
</feature>
<feature type="compositionally biased region" description="Low complexity" evidence="4">
    <location>
        <begin position="825"/>
        <end position="837"/>
    </location>
</feature>
<keyword evidence="2 3" id="KW-0539">Nucleus</keyword>
<keyword evidence="1 3" id="KW-0238">DNA-binding</keyword>
<evidence type="ECO:0000259" key="5">
    <source>
        <dbReference type="PROSITE" id="PS50118"/>
    </source>
</evidence>
<dbReference type="EMBL" id="KN882065">
    <property type="protein sequence ID" value="KIY44804.1"/>
    <property type="molecule type" value="Genomic_DNA"/>
</dbReference>
<reference evidence="6 7" key="1">
    <citation type="journal article" date="2015" name="Fungal Genet. Biol.">
        <title>Evolution of novel wood decay mechanisms in Agaricales revealed by the genome sequences of Fistulina hepatica and Cylindrobasidium torrendii.</title>
        <authorList>
            <person name="Floudas D."/>
            <person name="Held B.W."/>
            <person name="Riley R."/>
            <person name="Nagy L.G."/>
            <person name="Koehler G."/>
            <person name="Ransdell A.S."/>
            <person name="Younus H."/>
            <person name="Chow J."/>
            <person name="Chiniquy J."/>
            <person name="Lipzen A."/>
            <person name="Tritt A."/>
            <person name="Sun H."/>
            <person name="Haridas S."/>
            <person name="LaButti K."/>
            <person name="Ohm R.A."/>
            <person name="Kues U."/>
            <person name="Blanchette R.A."/>
            <person name="Grigoriev I.V."/>
            <person name="Minto R.E."/>
            <person name="Hibbett D.S."/>
        </authorList>
    </citation>
    <scope>NUCLEOTIDE SEQUENCE [LARGE SCALE GENOMIC DNA]</scope>
    <source>
        <strain evidence="6 7">ATCC 64428</strain>
    </source>
</reference>
<feature type="compositionally biased region" description="Polar residues" evidence="4">
    <location>
        <begin position="790"/>
        <end position="802"/>
    </location>
</feature>
<feature type="region of interest" description="Disordered" evidence="4">
    <location>
        <begin position="297"/>
        <end position="485"/>
    </location>
</feature>
<feature type="compositionally biased region" description="Basic and acidic residues" evidence="4">
    <location>
        <begin position="803"/>
        <end position="815"/>
    </location>
</feature>
<feature type="region of interest" description="Disordered" evidence="4">
    <location>
        <begin position="658"/>
        <end position="689"/>
    </location>
</feature>
<dbReference type="PANTHER" id="PTHR45789:SF2">
    <property type="entry name" value="FI18025P1"/>
    <property type="match status" value="1"/>
</dbReference>
<dbReference type="InterPro" id="IPR051356">
    <property type="entry name" value="SOX/SOX-like_TF"/>
</dbReference>
<dbReference type="PANTHER" id="PTHR45789">
    <property type="entry name" value="FI18025P1"/>
    <property type="match status" value="1"/>
</dbReference>
<keyword evidence="7" id="KW-1185">Reference proteome</keyword>
<feature type="region of interest" description="Disordered" evidence="4">
    <location>
        <begin position="78"/>
        <end position="114"/>
    </location>
</feature>
<gene>
    <name evidence="6" type="ORF">FISHEDRAFT_61661</name>
</gene>
<dbReference type="InterPro" id="IPR036910">
    <property type="entry name" value="HMG_box_dom_sf"/>
</dbReference>
<evidence type="ECO:0000256" key="3">
    <source>
        <dbReference type="PROSITE-ProRule" id="PRU00267"/>
    </source>
</evidence>
<dbReference type="PROSITE" id="PS50118">
    <property type="entry name" value="HMG_BOX_2"/>
    <property type="match status" value="1"/>
</dbReference>